<gene>
    <name evidence="2" type="ORF">Tco_0727090</name>
</gene>
<accession>A0ABQ4YHF4</accession>
<keyword evidence="3" id="KW-1185">Reference proteome</keyword>
<comment type="caution">
    <text evidence="2">The sequence shown here is derived from an EMBL/GenBank/DDBJ whole genome shotgun (WGS) entry which is preliminary data.</text>
</comment>
<evidence type="ECO:0000313" key="3">
    <source>
        <dbReference type="Proteomes" id="UP001151760"/>
    </source>
</evidence>
<feature type="region of interest" description="Disordered" evidence="1">
    <location>
        <begin position="1"/>
        <end position="22"/>
    </location>
</feature>
<reference evidence="2" key="1">
    <citation type="journal article" date="2022" name="Int. J. Mol. Sci.">
        <title>Draft Genome of Tanacetum Coccineum: Genomic Comparison of Closely Related Tanacetum-Family Plants.</title>
        <authorList>
            <person name="Yamashiro T."/>
            <person name="Shiraishi A."/>
            <person name="Nakayama K."/>
            <person name="Satake H."/>
        </authorList>
    </citation>
    <scope>NUCLEOTIDE SEQUENCE</scope>
</reference>
<organism evidence="2 3">
    <name type="scientific">Tanacetum coccineum</name>
    <dbReference type="NCBI Taxonomy" id="301880"/>
    <lineage>
        <taxon>Eukaryota</taxon>
        <taxon>Viridiplantae</taxon>
        <taxon>Streptophyta</taxon>
        <taxon>Embryophyta</taxon>
        <taxon>Tracheophyta</taxon>
        <taxon>Spermatophyta</taxon>
        <taxon>Magnoliopsida</taxon>
        <taxon>eudicotyledons</taxon>
        <taxon>Gunneridae</taxon>
        <taxon>Pentapetalae</taxon>
        <taxon>asterids</taxon>
        <taxon>campanulids</taxon>
        <taxon>Asterales</taxon>
        <taxon>Asteraceae</taxon>
        <taxon>Asteroideae</taxon>
        <taxon>Anthemideae</taxon>
        <taxon>Anthemidinae</taxon>
        <taxon>Tanacetum</taxon>
    </lineage>
</organism>
<reference evidence="2" key="2">
    <citation type="submission" date="2022-01" db="EMBL/GenBank/DDBJ databases">
        <authorList>
            <person name="Yamashiro T."/>
            <person name="Shiraishi A."/>
            <person name="Satake H."/>
            <person name="Nakayama K."/>
        </authorList>
    </citation>
    <scope>NUCLEOTIDE SEQUENCE</scope>
</reference>
<name>A0ABQ4YHF4_9ASTR</name>
<feature type="region of interest" description="Disordered" evidence="1">
    <location>
        <begin position="545"/>
        <end position="572"/>
    </location>
</feature>
<dbReference type="EMBL" id="BQNB010010431">
    <property type="protein sequence ID" value="GJS77209.1"/>
    <property type="molecule type" value="Genomic_DNA"/>
</dbReference>
<evidence type="ECO:0000256" key="1">
    <source>
        <dbReference type="SAM" id="MobiDB-lite"/>
    </source>
</evidence>
<proteinExistence type="predicted"/>
<dbReference type="Proteomes" id="UP001151760">
    <property type="component" value="Unassembled WGS sequence"/>
</dbReference>
<protein>
    <submittedName>
        <fullName evidence="2">Uncharacterized protein</fullName>
    </submittedName>
</protein>
<evidence type="ECO:0000313" key="2">
    <source>
        <dbReference type="EMBL" id="GJS77209.1"/>
    </source>
</evidence>
<sequence>MTDKDSSAAGSKPMTPFVHTRPANNEQKTSALLCFLLKSKCLRDRIAVVKNFNQITIRDISQSRALEAEVLEKQQMLAKSEHQSSLIQKQFVDLQLKFQNYKERLQNEKVCVPPNATASNAIVEINQLKYQLQRKDDTIRNLETQINIMRMLNVGPTTGSRDQQALETEVTIENASLPFDSKMIGEDGYLKMLKLQLKAEAVAKRNSGPIRASETQSTCFNDVHQEVPKYIVTTKRAIGVQTELVAKKEAGDFQIRQISPRPAQKPQVQQHKKPTVPVNVFQKPKPATVARKPNPKNNFRNHSRLPTKSVKARRAADYYRNLYVDIGQFVVHSTKSVHVKTHQAKCAVNTSKNAWKATKEDVARIVPQWKPTGKRFNLCDIYGPRMSTEPIVRYLKFTPCLVPPYHVTCSMEPFSTLWNSPHASVLVQVPLLLWSLGFLTIDSAIARLVPMGFLPSLNDERTTSIRKSDTSVLEDLKAFKLENLSRRSLLNLSDHSRVLPEVECPYRLKKKSLLHETYAYLHRDSSGETSWKNIHVERTRIPNEESHKDGLNWSRPSAARGKAKWPGSTIRSTDNDCPSSIVIFLSRSGPMRVKVISGSQQSSPVVSSGALGHHNECEVDNIANSTLDHCSAFNWVWNNSVSTLDVGSGIRSEQAYGDRQSLLDMHPCI</sequence>